<dbReference type="PANTHER" id="PTHR46383">
    <property type="entry name" value="ASPARTATE AMINOTRANSFERASE"/>
    <property type="match status" value="1"/>
</dbReference>
<dbReference type="STRING" id="1121476.SAMN02745751_03557"/>
<evidence type="ECO:0000256" key="3">
    <source>
        <dbReference type="ARBA" id="ARBA00022576"/>
    </source>
</evidence>
<dbReference type="GO" id="GO:0006520">
    <property type="term" value="P:amino acid metabolic process"/>
    <property type="evidence" value="ECO:0007669"/>
    <property type="project" value="InterPro"/>
</dbReference>
<dbReference type="InterPro" id="IPR004839">
    <property type="entry name" value="Aminotransferase_I/II_large"/>
</dbReference>
<dbReference type="InterPro" id="IPR015424">
    <property type="entry name" value="PyrdxlP-dep_Trfase"/>
</dbReference>
<dbReference type="GO" id="GO:0030170">
    <property type="term" value="F:pyridoxal phosphate binding"/>
    <property type="evidence" value="ECO:0007669"/>
    <property type="project" value="InterPro"/>
</dbReference>
<accession>A0A1M6MQI8</accession>
<proteinExistence type="inferred from homology"/>
<keyword evidence="4 6" id="KW-0808">Transferase</keyword>
<evidence type="ECO:0000256" key="2">
    <source>
        <dbReference type="ARBA" id="ARBA00007441"/>
    </source>
</evidence>
<evidence type="ECO:0000256" key="5">
    <source>
        <dbReference type="ARBA" id="ARBA00022898"/>
    </source>
</evidence>
<dbReference type="Pfam" id="PF00155">
    <property type="entry name" value="Aminotran_1_2"/>
    <property type="match status" value="1"/>
</dbReference>
<dbReference type="EC" id="2.6.1.-" evidence="6"/>
<dbReference type="InterPro" id="IPR015421">
    <property type="entry name" value="PyrdxlP-dep_Trfase_major"/>
</dbReference>
<dbReference type="InterPro" id="IPR004838">
    <property type="entry name" value="NHTrfase_class1_PyrdxlP-BS"/>
</dbReference>
<reference evidence="8 9" key="1">
    <citation type="submission" date="2016-11" db="EMBL/GenBank/DDBJ databases">
        <authorList>
            <person name="Jaros S."/>
            <person name="Januszkiewicz K."/>
            <person name="Wedrychowicz H."/>
        </authorList>
    </citation>
    <scope>NUCLEOTIDE SEQUENCE [LARGE SCALE GENOMIC DNA]</scope>
    <source>
        <strain evidence="8 9">DSM 17477</strain>
    </source>
</reference>
<dbReference type="GO" id="GO:0008483">
    <property type="term" value="F:transaminase activity"/>
    <property type="evidence" value="ECO:0007669"/>
    <property type="project" value="UniProtKB-KW"/>
</dbReference>
<evidence type="ECO:0000313" key="9">
    <source>
        <dbReference type="Proteomes" id="UP000184052"/>
    </source>
</evidence>
<name>A0A1M6MQI8_9FIRM</name>
<comment type="cofactor">
    <cofactor evidence="1 6">
        <name>pyridoxal 5'-phosphate</name>
        <dbReference type="ChEBI" id="CHEBI:597326"/>
    </cofactor>
</comment>
<evidence type="ECO:0000256" key="4">
    <source>
        <dbReference type="ARBA" id="ARBA00022679"/>
    </source>
</evidence>
<dbReference type="AlphaFoldDB" id="A0A1M6MQI8"/>
<dbReference type="SUPFAM" id="SSF53383">
    <property type="entry name" value="PLP-dependent transferases"/>
    <property type="match status" value="1"/>
</dbReference>
<comment type="similarity">
    <text evidence="2 6">Belongs to the class-I pyridoxal-phosphate-dependent aminotransferase family.</text>
</comment>
<keyword evidence="3 6" id="KW-0032">Aminotransferase</keyword>
<dbReference type="EMBL" id="FQZL01000047">
    <property type="protein sequence ID" value="SHJ85785.1"/>
    <property type="molecule type" value="Genomic_DNA"/>
</dbReference>
<evidence type="ECO:0000313" key="8">
    <source>
        <dbReference type="EMBL" id="SHJ85785.1"/>
    </source>
</evidence>
<organism evidence="8 9">
    <name type="scientific">Dethiosulfatibacter aminovorans DSM 17477</name>
    <dbReference type="NCBI Taxonomy" id="1121476"/>
    <lineage>
        <taxon>Bacteria</taxon>
        <taxon>Bacillati</taxon>
        <taxon>Bacillota</taxon>
        <taxon>Tissierellia</taxon>
        <taxon>Dethiosulfatibacter</taxon>
    </lineage>
</organism>
<evidence type="ECO:0000256" key="1">
    <source>
        <dbReference type="ARBA" id="ARBA00001933"/>
    </source>
</evidence>
<keyword evidence="9" id="KW-1185">Reference proteome</keyword>
<dbReference type="PROSITE" id="PS00105">
    <property type="entry name" value="AA_TRANSFER_CLASS_1"/>
    <property type="match status" value="1"/>
</dbReference>
<dbReference type="CDD" id="cd00609">
    <property type="entry name" value="AAT_like"/>
    <property type="match status" value="1"/>
</dbReference>
<keyword evidence="5" id="KW-0663">Pyridoxal phosphate</keyword>
<protein>
    <recommendedName>
        <fullName evidence="6">Aminotransferase</fullName>
        <ecNumber evidence="6">2.6.1.-</ecNumber>
    </recommendedName>
</protein>
<dbReference type="Proteomes" id="UP000184052">
    <property type="component" value="Unassembled WGS sequence"/>
</dbReference>
<evidence type="ECO:0000259" key="7">
    <source>
        <dbReference type="Pfam" id="PF00155"/>
    </source>
</evidence>
<dbReference type="FunFam" id="3.40.640.10:FF:000033">
    <property type="entry name" value="Aspartate aminotransferase"/>
    <property type="match status" value="1"/>
</dbReference>
<dbReference type="Gene3D" id="3.90.1150.10">
    <property type="entry name" value="Aspartate Aminotransferase, domain 1"/>
    <property type="match status" value="1"/>
</dbReference>
<dbReference type="InterPro" id="IPR050596">
    <property type="entry name" value="AspAT/PAT-like"/>
</dbReference>
<dbReference type="InterPro" id="IPR015422">
    <property type="entry name" value="PyrdxlP-dep_Trfase_small"/>
</dbReference>
<evidence type="ECO:0000256" key="6">
    <source>
        <dbReference type="RuleBase" id="RU000481"/>
    </source>
</evidence>
<dbReference type="Gene3D" id="3.40.640.10">
    <property type="entry name" value="Type I PLP-dependent aspartate aminotransferase-like (Major domain)"/>
    <property type="match status" value="1"/>
</dbReference>
<gene>
    <name evidence="8" type="ORF">SAMN02745751_03557</name>
</gene>
<dbReference type="PANTHER" id="PTHR46383:SF1">
    <property type="entry name" value="ASPARTATE AMINOTRANSFERASE"/>
    <property type="match status" value="1"/>
</dbReference>
<feature type="domain" description="Aminotransferase class I/classII large" evidence="7">
    <location>
        <begin position="35"/>
        <end position="382"/>
    </location>
</feature>
<dbReference type="RefSeq" id="WP_073050965.1">
    <property type="nucleotide sequence ID" value="NZ_FQZL01000047.1"/>
</dbReference>
<sequence>MNKYFSSRMDAFSGDKGLFAIFGISSELERKGQRIIHMEIGKPDFDTPNVIKEAGVDAIRNGNVQYAPPGGIHELREAVTNWTKDTHGLEYNPETEALITVGASEALQCIWSAFLDSEDEVLVPSPYYGSYGYQIACSGSKLVEVPVLKDGIMKYEIEEFESRLTDKTRLILINSPNNPTGYVMSPGEIKVIADFAIKNDLIVVSDECYDKFVFNGEFLSIANLPGMRERTLIVNSTSKTFSMTGWRVGYVLGNSEFIEGLQNVHEHLAICPTSFAQEGAIKAYTEDIKETETMLNEYKRRREYIVDYLSKIDEVSFYEPEGAFYIFLNVAGTGQSGADFCLGLLNEKGVALAAGDSFGKQWGDYVRISYCCSMEEIFVAMELIKEYIIEKQKMAS</sequence>